<dbReference type="Proteomes" id="UP000176593">
    <property type="component" value="Unassembled WGS sequence"/>
</dbReference>
<protein>
    <submittedName>
        <fullName evidence="2">Uncharacterized protein</fullName>
    </submittedName>
</protein>
<organism evidence="2 3">
    <name type="scientific">Candidatus Uhrbacteria bacterium RIFCSPLOWO2_02_FULL_48_18</name>
    <dbReference type="NCBI Taxonomy" id="1802408"/>
    <lineage>
        <taxon>Bacteria</taxon>
        <taxon>Candidatus Uhriibacteriota</taxon>
    </lineage>
</organism>
<evidence type="ECO:0000313" key="2">
    <source>
        <dbReference type="EMBL" id="OGL86865.1"/>
    </source>
</evidence>
<comment type="caution">
    <text evidence="2">The sequence shown here is derived from an EMBL/GenBank/DDBJ whole genome shotgun (WGS) entry which is preliminary data.</text>
</comment>
<dbReference type="EMBL" id="MGEQ01000004">
    <property type="protein sequence ID" value="OGL86865.1"/>
    <property type="molecule type" value="Genomic_DNA"/>
</dbReference>
<feature type="transmembrane region" description="Helical" evidence="1">
    <location>
        <begin position="129"/>
        <end position="150"/>
    </location>
</feature>
<feature type="transmembrane region" description="Helical" evidence="1">
    <location>
        <begin position="5"/>
        <end position="26"/>
    </location>
</feature>
<evidence type="ECO:0000313" key="3">
    <source>
        <dbReference type="Proteomes" id="UP000176593"/>
    </source>
</evidence>
<name>A0A1F7V8X6_9BACT</name>
<evidence type="ECO:0000256" key="1">
    <source>
        <dbReference type="SAM" id="Phobius"/>
    </source>
</evidence>
<feature type="transmembrane region" description="Helical" evidence="1">
    <location>
        <begin position="63"/>
        <end position="82"/>
    </location>
</feature>
<sequence length="154" mass="16085">MKKSFISAILKVAILCMIIFFGSAFFIYEAKLIGWVMLGLSALCLASLRAFQIPLKHVSPDIIFGVIDNSFLVVLALFGAHISGVAGAIIGGAVGNAITDGIAGVFEGHMAESLRQKNISEERTVLGSAIGKMAGCLLGAGVVLVCVNLLNISF</sequence>
<feature type="transmembrane region" description="Helical" evidence="1">
    <location>
        <begin position="32"/>
        <end position="51"/>
    </location>
</feature>
<keyword evidence="1" id="KW-0472">Membrane</keyword>
<keyword evidence="1" id="KW-0812">Transmembrane</keyword>
<gene>
    <name evidence="2" type="ORF">A3I41_01135</name>
</gene>
<dbReference type="AlphaFoldDB" id="A0A1F7V8X6"/>
<accession>A0A1F7V8X6</accession>
<keyword evidence="1" id="KW-1133">Transmembrane helix</keyword>
<proteinExistence type="predicted"/>
<reference evidence="2 3" key="1">
    <citation type="journal article" date="2016" name="Nat. Commun.">
        <title>Thousands of microbial genomes shed light on interconnected biogeochemical processes in an aquifer system.</title>
        <authorList>
            <person name="Anantharaman K."/>
            <person name="Brown C.T."/>
            <person name="Hug L.A."/>
            <person name="Sharon I."/>
            <person name="Castelle C.J."/>
            <person name="Probst A.J."/>
            <person name="Thomas B.C."/>
            <person name="Singh A."/>
            <person name="Wilkins M.J."/>
            <person name="Karaoz U."/>
            <person name="Brodie E.L."/>
            <person name="Williams K.H."/>
            <person name="Hubbard S.S."/>
            <person name="Banfield J.F."/>
        </authorList>
    </citation>
    <scope>NUCLEOTIDE SEQUENCE [LARGE SCALE GENOMIC DNA]</scope>
</reference>